<dbReference type="AlphaFoldDB" id="A7HJM9"/>
<feature type="domain" description="Hydrogen maturase F tetramerization" evidence="3">
    <location>
        <begin position="277"/>
        <end position="396"/>
    </location>
</feature>
<dbReference type="GO" id="GO:0002098">
    <property type="term" value="P:tRNA wobble uridine modification"/>
    <property type="evidence" value="ECO:0007669"/>
    <property type="project" value="TreeGrafter"/>
</dbReference>
<dbReference type="InterPro" id="IPR040644">
    <property type="entry name" value="HydF_tetramer"/>
</dbReference>
<dbReference type="GO" id="GO:0030488">
    <property type="term" value="P:tRNA methylation"/>
    <property type="evidence" value="ECO:0007669"/>
    <property type="project" value="TreeGrafter"/>
</dbReference>
<dbReference type="CDD" id="cd00880">
    <property type="entry name" value="Era_like"/>
    <property type="match status" value="1"/>
</dbReference>
<evidence type="ECO:0000313" key="4">
    <source>
        <dbReference type="EMBL" id="ABS60112.1"/>
    </source>
</evidence>
<dbReference type="eggNOG" id="COG0486">
    <property type="taxonomic scope" value="Bacteria"/>
</dbReference>
<name>A7HJM9_FERNB</name>
<dbReference type="OrthoDB" id="9811338at2"/>
<evidence type="ECO:0000259" key="1">
    <source>
        <dbReference type="Pfam" id="PF01926"/>
    </source>
</evidence>
<proteinExistence type="predicted"/>
<dbReference type="NCBIfam" id="TIGR00231">
    <property type="entry name" value="small_GTP"/>
    <property type="match status" value="1"/>
</dbReference>
<feature type="domain" description="G" evidence="1">
    <location>
        <begin position="11"/>
        <end position="123"/>
    </location>
</feature>
<feature type="domain" description="Hydrogen maturase F dimerization" evidence="2">
    <location>
        <begin position="177"/>
        <end position="274"/>
    </location>
</feature>
<dbReference type="InterPro" id="IPR041606">
    <property type="entry name" value="HydF_dimer"/>
</dbReference>
<dbReference type="Gene3D" id="3.40.50.300">
    <property type="entry name" value="P-loop containing nucleotide triphosphate hydrolases"/>
    <property type="match status" value="1"/>
</dbReference>
<dbReference type="InterPro" id="IPR023873">
    <property type="entry name" value="FeFe-hyd_GTPase_HydF"/>
</dbReference>
<sequence>MLPTSGFRKHISIVGRRNVGKSSFMNALTGQEISIVSDTPGTTTDPVHKAMELYPLGPVTLIDTPGLDDVGELGEKRVEKAIKAFYKSDAGILVVDDFPHEYEMKIKKLFDELEIPFIVVVNKSDILGEKANEIAKEYEKIFSVPVFVVSSLGRQGFEEIGKTLNSIIPSDEEIPFIPDFIEGGDLVVLVVPIDLGAPKGRLIMPQVHAIREVLDKEAVAIVAKERELRYTLEKLNEKPKLVITDSQAVMKVDSDVPEDVYLTTFSILESRYRGDIEYFVESVYKIEELKDGDTVIIMEGCTHRPLTEDIGRVKIPRWLVNHTGANLNFKVWAGVDMPEYEEVADAKLVIHCGGCVNTRNQIMRRVRMFKRLGIPMTNYGIVISYMHGVLERVLKPLGIVVEK</sequence>
<dbReference type="STRING" id="381764.Fnod_0245"/>
<dbReference type="InterPro" id="IPR006073">
    <property type="entry name" value="GTP-bd"/>
</dbReference>
<organism evidence="4 5">
    <name type="scientific">Fervidobacterium nodosum (strain ATCC 35602 / DSM 5306 / Rt17-B1)</name>
    <dbReference type="NCBI Taxonomy" id="381764"/>
    <lineage>
        <taxon>Bacteria</taxon>
        <taxon>Thermotogati</taxon>
        <taxon>Thermotogota</taxon>
        <taxon>Thermotogae</taxon>
        <taxon>Thermotogales</taxon>
        <taxon>Fervidobacteriaceae</taxon>
        <taxon>Fervidobacterium</taxon>
    </lineage>
</organism>
<protein>
    <submittedName>
        <fullName evidence="4">Small GTP-binding protein</fullName>
    </submittedName>
</protein>
<dbReference type="HOGENOM" id="CLU_042017_0_0_0"/>
<dbReference type="Pfam" id="PF18133">
    <property type="entry name" value="HydF_tetramer"/>
    <property type="match status" value="1"/>
</dbReference>
<dbReference type="Gene3D" id="3.40.50.11410">
    <property type="match status" value="1"/>
</dbReference>
<evidence type="ECO:0000259" key="3">
    <source>
        <dbReference type="Pfam" id="PF18133"/>
    </source>
</evidence>
<dbReference type="Proteomes" id="UP000002415">
    <property type="component" value="Chromosome"/>
</dbReference>
<evidence type="ECO:0000313" key="5">
    <source>
        <dbReference type="Proteomes" id="UP000002415"/>
    </source>
</evidence>
<dbReference type="FunFam" id="3.40.50.11420:FF:000001">
    <property type="entry name" value="Hydrogenase maturation GTPase HydF"/>
    <property type="match status" value="1"/>
</dbReference>
<reference evidence="4 5" key="1">
    <citation type="submission" date="2007-07" db="EMBL/GenBank/DDBJ databases">
        <title>Complete sequence of Fervidobacterium nodosum Rt17-B1.</title>
        <authorList>
            <consortium name="US DOE Joint Genome Institute"/>
            <person name="Copeland A."/>
            <person name="Lucas S."/>
            <person name="Lapidus A."/>
            <person name="Barry K."/>
            <person name="Glavina del Rio T."/>
            <person name="Dalin E."/>
            <person name="Tice H."/>
            <person name="Pitluck S."/>
            <person name="Saunders E."/>
            <person name="Brettin T."/>
            <person name="Bruce D."/>
            <person name="Detter J.C."/>
            <person name="Han C."/>
            <person name="Schmutz J."/>
            <person name="Larimer F."/>
            <person name="Land M."/>
            <person name="Hauser L."/>
            <person name="Kyrpides N."/>
            <person name="Mikhailova N."/>
            <person name="Nelson K."/>
            <person name="Gogarten J.P."/>
            <person name="Noll K."/>
            <person name="Richardson P."/>
        </authorList>
    </citation>
    <scope>NUCLEOTIDE SEQUENCE [LARGE SCALE GENOMIC DNA]</scope>
    <source>
        <strain evidence="5">ATCC 35602 / DSM 5306 / Rt17-B1</strain>
    </source>
</reference>
<dbReference type="SUPFAM" id="SSF52540">
    <property type="entry name" value="P-loop containing nucleoside triphosphate hydrolases"/>
    <property type="match status" value="1"/>
</dbReference>
<dbReference type="PANTHER" id="PTHR42714:SF6">
    <property type="entry name" value="TRANSLATION INITIATION FACTOR IF-2"/>
    <property type="match status" value="1"/>
</dbReference>
<dbReference type="GO" id="GO:0005525">
    <property type="term" value="F:GTP binding"/>
    <property type="evidence" value="ECO:0007669"/>
    <property type="project" value="InterPro"/>
</dbReference>
<dbReference type="InterPro" id="IPR027417">
    <property type="entry name" value="P-loop_NTPase"/>
</dbReference>
<dbReference type="Gene3D" id="3.40.50.11420">
    <property type="match status" value="1"/>
</dbReference>
<dbReference type="GO" id="GO:0005737">
    <property type="term" value="C:cytoplasm"/>
    <property type="evidence" value="ECO:0007669"/>
    <property type="project" value="TreeGrafter"/>
</dbReference>
<reference evidence="4 5" key="2">
    <citation type="journal article" date="2009" name="Proc. Natl. Acad. Sci. U.S.A.">
        <title>On the chimeric nature, thermophilic origin, and phylogenetic placement of the Thermotogales.</title>
        <authorList>
            <person name="Zhaxybayeva O."/>
            <person name="Swithers K.S."/>
            <person name="Lapierre P."/>
            <person name="Fournier G.P."/>
            <person name="Bickhart D.M."/>
            <person name="DeBoy R.T."/>
            <person name="Nelson K.E."/>
            <person name="Nesbo C.L."/>
            <person name="Doolittle W.F."/>
            <person name="Gogarten J.P."/>
            <person name="Noll K.M."/>
        </authorList>
    </citation>
    <scope>NUCLEOTIDE SEQUENCE [LARGE SCALE GENOMIC DNA]</scope>
    <source>
        <strain evidence="5">ATCC 35602 / DSM 5306 / Rt17-B1</strain>
    </source>
</reference>
<dbReference type="EMBL" id="CP000771">
    <property type="protein sequence ID" value="ABS60112.1"/>
    <property type="molecule type" value="Genomic_DNA"/>
</dbReference>
<dbReference type="NCBIfam" id="TIGR03918">
    <property type="entry name" value="GTP_HydF"/>
    <property type="match status" value="1"/>
</dbReference>
<dbReference type="PANTHER" id="PTHR42714">
    <property type="entry name" value="TRNA MODIFICATION GTPASE GTPBP3"/>
    <property type="match status" value="1"/>
</dbReference>
<dbReference type="InterPro" id="IPR005225">
    <property type="entry name" value="Small_GTP-bd"/>
</dbReference>
<dbReference type="RefSeq" id="WP_011993434.1">
    <property type="nucleotide sequence ID" value="NC_009718.1"/>
</dbReference>
<dbReference type="KEGG" id="fno:Fnod_0245"/>
<dbReference type="PRINTS" id="PR00326">
    <property type="entry name" value="GTP1OBG"/>
</dbReference>
<keyword evidence="5" id="KW-1185">Reference proteome</keyword>
<dbReference type="Pfam" id="PF01926">
    <property type="entry name" value="MMR_HSR1"/>
    <property type="match status" value="1"/>
</dbReference>
<gene>
    <name evidence="4" type="ordered locus">Fnod_0245</name>
</gene>
<dbReference type="Pfam" id="PF18128">
    <property type="entry name" value="HydF_dimer"/>
    <property type="match status" value="1"/>
</dbReference>
<accession>A7HJM9</accession>
<evidence type="ECO:0000259" key="2">
    <source>
        <dbReference type="Pfam" id="PF18128"/>
    </source>
</evidence>